<dbReference type="EC" id="1.1.1.25" evidence="2"/>
<keyword evidence="3" id="KW-0028">Amino-acid biosynthesis</keyword>
<dbReference type="GO" id="GO:0005829">
    <property type="term" value="C:cytosol"/>
    <property type="evidence" value="ECO:0007669"/>
    <property type="project" value="TreeGrafter"/>
</dbReference>
<dbReference type="Gene3D" id="3.40.50.10860">
    <property type="entry name" value="Leucine Dehydrogenase, chain A, domain 1"/>
    <property type="match status" value="1"/>
</dbReference>
<evidence type="ECO:0000256" key="2">
    <source>
        <dbReference type="ARBA" id="ARBA00012962"/>
    </source>
</evidence>
<dbReference type="UniPathway" id="UPA00053">
    <property type="reaction ID" value="UER00087"/>
</dbReference>
<evidence type="ECO:0000313" key="8">
    <source>
        <dbReference type="Proteomes" id="UP000275456"/>
    </source>
</evidence>
<evidence type="ECO:0000256" key="3">
    <source>
        <dbReference type="ARBA" id="ARBA00023141"/>
    </source>
</evidence>
<dbReference type="InterPro" id="IPR022893">
    <property type="entry name" value="Shikimate_DH_fam"/>
</dbReference>
<sequence length="292" mass="29780">MTAAGGRRLAVVGWPVEHSLSPALHGAVARELGLDWDYGRSAVEPGALPAFVGALGPEWLGLSVTAPHKDAAADLADELDPLARATGTVNTLLLGAPTSGRRALRGWSTDVGGIVRAFADAGLDRARAAAIVGAGATAQTALVALASMGVERVTVALRTPAKAQRLRELSASLGVALEVQALEAPLPVVDAAVSTLPAAAAAVPTFAAPPTRLLDADYARPDGSRYLASLPRRHVIDGREMLLGQAVLQARIFTQGDVDAPLPDEPRVVAAMRRALGASASGPGASGTLEES</sequence>
<name>A0A3N2AVU5_9MICO</name>
<dbReference type="Gene3D" id="3.40.50.720">
    <property type="entry name" value="NAD(P)-binding Rossmann-like Domain"/>
    <property type="match status" value="1"/>
</dbReference>
<dbReference type="SUPFAM" id="SSF51735">
    <property type="entry name" value="NAD(P)-binding Rossmann-fold domains"/>
    <property type="match status" value="1"/>
</dbReference>
<dbReference type="AlphaFoldDB" id="A0A3N2AVU5"/>
<organism evidence="7 8">
    <name type="scientific">Agrococcus jenensis</name>
    <dbReference type="NCBI Taxonomy" id="46353"/>
    <lineage>
        <taxon>Bacteria</taxon>
        <taxon>Bacillati</taxon>
        <taxon>Actinomycetota</taxon>
        <taxon>Actinomycetes</taxon>
        <taxon>Micrococcales</taxon>
        <taxon>Microbacteriaceae</taxon>
        <taxon>Agrococcus</taxon>
    </lineage>
</organism>
<evidence type="ECO:0000256" key="1">
    <source>
        <dbReference type="ARBA" id="ARBA00004871"/>
    </source>
</evidence>
<dbReference type="Proteomes" id="UP000275456">
    <property type="component" value="Unassembled WGS sequence"/>
</dbReference>
<proteinExistence type="predicted"/>
<dbReference type="GO" id="GO:0004764">
    <property type="term" value="F:shikimate 3-dehydrogenase (NADP+) activity"/>
    <property type="evidence" value="ECO:0007669"/>
    <property type="project" value="UniProtKB-EC"/>
</dbReference>
<dbReference type="PANTHER" id="PTHR21089:SF1">
    <property type="entry name" value="BIFUNCTIONAL 3-DEHYDROQUINATE DEHYDRATASE_SHIKIMATE DEHYDROGENASE, CHLOROPLASTIC"/>
    <property type="match status" value="1"/>
</dbReference>
<feature type="domain" description="Quinate/shikimate 5-dehydrogenase/glutamyl-tRNA reductase" evidence="5">
    <location>
        <begin position="127"/>
        <end position="196"/>
    </location>
</feature>
<evidence type="ECO:0000313" key="7">
    <source>
        <dbReference type="EMBL" id="ROR67080.1"/>
    </source>
</evidence>
<evidence type="ECO:0000259" key="5">
    <source>
        <dbReference type="Pfam" id="PF01488"/>
    </source>
</evidence>
<dbReference type="PANTHER" id="PTHR21089">
    <property type="entry name" value="SHIKIMATE DEHYDROGENASE"/>
    <property type="match status" value="1"/>
</dbReference>
<dbReference type="InterPro" id="IPR036291">
    <property type="entry name" value="NAD(P)-bd_dom_sf"/>
</dbReference>
<dbReference type="InterPro" id="IPR013708">
    <property type="entry name" value="Shikimate_DH-bd_N"/>
</dbReference>
<dbReference type="RefSeq" id="WP_170165634.1">
    <property type="nucleotide sequence ID" value="NZ_RKHJ01000001.1"/>
</dbReference>
<evidence type="ECO:0000256" key="4">
    <source>
        <dbReference type="ARBA" id="ARBA00049442"/>
    </source>
</evidence>
<protein>
    <recommendedName>
        <fullName evidence="2">shikimate dehydrogenase (NADP(+))</fullName>
        <ecNumber evidence="2">1.1.1.25</ecNumber>
    </recommendedName>
</protein>
<dbReference type="Pfam" id="PF01488">
    <property type="entry name" value="Shikimate_DH"/>
    <property type="match status" value="1"/>
</dbReference>
<comment type="catalytic activity">
    <reaction evidence="4">
        <text>shikimate + NADP(+) = 3-dehydroshikimate + NADPH + H(+)</text>
        <dbReference type="Rhea" id="RHEA:17737"/>
        <dbReference type="ChEBI" id="CHEBI:15378"/>
        <dbReference type="ChEBI" id="CHEBI:16630"/>
        <dbReference type="ChEBI" id="CHEBI:36208"/>
        <dbReference type="ChEBI" id="CHEBI:57783"/>
        <dbReference type="ChEBI" id="CHEBI:58349"/>
        <dbReference type="EC" id="1.1.1.25"/>
    </reaction>
</comment>
<dbReference type="SUPFAM" id="SSF53223">
    <property type="entry name" value="Aminoacid dehydrogenase-like, N-terminal domain"/>
    <property type="match status" value="1"/>
</dbReference>
<keyword evidence="8" id="KW-1185">Reference proteome</keyword>
<dbReference type="GO" id="GO:0050661">
    <property type="term" value="F:NADP binding"/>
    <property type="evidence" value="ECO:0007669"/>
    <property type="project" value="TreeGrafter"/>
</dbReference>
<accession>A0A3N2AVU5</accession>
<comment type="pathway">
    <text evidence="1">Metabolic intermediate biosynthesis; chorismate biosynthesis; chorismate from D-erythrose 4-phosphate and phosphoenolpyruvate: step 4/7.</text>
</comment>
<dbReference type="GO" id="GO:0009073">
    <property type="term" value="P:aromatic amino acid family biosynthetic process"/>
    <property type="evidence" value="ECO:0007669"/>
    <property type="project" value="UniProtKB-KW"/>
</dbReference>
<evidence type="ECO:0000259" key="6">
    <source>
        <dbReference type="Pfam" id="PF08501"/>
    </source>
</evidence>
<gene>
    <name evidence="7" type="ORF">EDD26_2479</name>
</gene>
<comment type="caution">
    <text evidence="7">The sequence shown here is derived from an EMBL/GenBank/DDBJ whole genome shotgun (WGS) entry which is preliminary data.</text>
</comment>
<dbReference type="InterPro" id="IPR046346">
    <property type="entry name" value="Aminoacid_DH-like_N_sf"/>
</dbReference>
<dbReference type="GO" id="GO:0009423">
    <property type="term" value="P:chorismate biosynthetic process"/>
    <property type="evidence" value="ECO:0007669"/>
    <property type="project" value="UniProtKB-UniPathway"/>
</dbReference>
<dbReference type="InterPro" id="IPR006151">
    <property type="entry name" value="Shikm_DH/Glu-tRNA_Rdtase"/>
</dbReference>
<dbReference type="EMBL" id="RKHJ01000001">
    <property type="protein sequence ID" value="ROR67080.1"/>
    <property type="molecule type" value="Genomic_DNA"/>
</dbReference>
<dbReference type="GO" id="GO:0019632">
    <property type="term" value="P:shikimate metabolic process"/>
    <property type="evidence" value="ECO:0007669"/>
    <property type="project" value="TreeGrafter"/>
</dbReference>
<dbReference type="Pfam" id="PF08501">
    <property type="entry name" value="Shikimate_dh_N"/>
    <property type="match status" value="1"/>
</dbReference>
<reference evidence="7 8" key="1">
    <citation type="submission" date="2018-11" db="EMBL/GenBank/DDBJ databases">
        <title>Sequencing the genomes of 1000 actinobacteria strains.</title>
        <authorList>
            <person name="Klenk H.-P."/>
        </authorList>
    </citation>
    <scope>NUCLEOTIDE SEQUENCE [LARGE SCALE GENOMIC DNA]</scope>
    <source>
        <strain evidence="7 8">DSM 9580</strain>
    </source>
</reference>
<feature type="domain" description="Shikimate dehydrogenase substrate binding N-terminal" evidence="6">
    <location>
        <begin position="11"/>
        <end position="92"/>
    </location>
</feature>
<keyword evidence="3" id="KW-0057">Aromatic amino acid biosynthesis</keyword>